<dbReference type="PATRIC" id="fig|1679170.3.peg.3002"/>
<accession>A0A0K9GUK0</accession>
<dbReference type="InterPro" id="IPR008407">
    <property type="entry name" value="Brnchd-chn_aa_trnsp_AzlD"/>
</dbReference>
<organism evidence="2 3">
    <name type="scientific">Peribacillus loiseleuriae</name>
    <dbReference type="NCBI Taxonomy" id="1679170"/>
    <lineage>
        <taxon>Bacteria</taxon>
        <taxon>Bacillati</taxon>
        <taxon>Bacillota</taxon>
        <taxon>Bacilli</taxon>
        <taxon>Bacillales</taxon>
        <taxon>Bacillaceae</taxon>
        <taxon>Peribacillus</taxon>
    </lineage>
</organism>
<name>A0A0K9GUK0_9BACI</name>
<keyword evidence="1" id="KW-0472">Membrane</keyword>
<dbReference type="OrthoDB" id="7870017at2"/>
<dbReference type="Pfam" id="PF05437">
    <property type="entry name" value="AzlD"/>
    <property type="match status" value="1"/>
</dbReference>
<feature type="transmembrane region" description="Helical" evidence="1">
    <location>
        <begin position="6"/>
        <end position="29"/>
    </location>
</feature>
<evidence type="ECO:0000256" key="1">
    <source>
        <dbReference type="SAM" id="Phobius"/>
    </source>
</evidence>
<evidence type="ECO:0000313" key="2">
    <source>
        <dbReference type="EMBL" id="KMY50330.1"/>
    </source>
</evidence>
<feature type="transmembrane region" description="Helical" evidence="1">
    <location>
        <begin position="41"/>
        <end position="61"/>
    </location>
</feature>
<dbReference type="AlphaFoldDB" id="A0A0K9GUK0"/>
<comment type="caution">
    <text evidence="2">The sequence shown here is derived from an EMBL/GenBank/DDBJ whole genome shotgun (WGS) entry which is preliminary data.</text>
</comment>
<dbReference type="EMBL" id="LFZW01000001">
    <property type="protein sequence ID" value="KMY50330.1"/>
    <property type="molecule type" value="Genomic_DNA"/>
</dbReference>
<sequence>MEINWYIMSVIIGSAIVTFIPRILPLVVLSKLEIPEWGINWLKHVPVAVMSALLASELLLLDNKVSIQENTLNLMSAIPTLLVAIYTRSLLGTVLVGIATLMTIRFLL</sequence>
<reference evidence="3" key="1">
    <citation type="submission" date="2015-07" db="EMBL/GenBank/DDBJ databases">
        <title>Genome sequencing project for genomic taxonomy and phylogenomics of Bacillus-like bacteria.</title>
        <authorList>
            <person name="Liu B."/>
            <person name="Wang J."/>
            <person name="Zhu Y."/>
            <person name="Liu G."/>
            <person name="Chen Q."/>
            <person name="Chen Z."/>
            <person name="Lan J."/>
            <person name="Che J."/>
            <person name="Ge C."/>
            <person name="Shi H."/>
            <person name="Pan Z."/>
            <person name="Liu X."/>
        </authorList>
    </citation>
    <scope>NUCLEOTIDE SEQUENCE [LARGE SCALE GENOMIC DNA]</scope>
    <source>
        <strain evidence="3">FJAT-27997</strain>
    </source>
</reference>
<dbReference type="STRING" id="1679170.AC625_13165"/>
<dbReference type="Proteomes" id="UP000037146">
    <property type="component" value="Unassembled WGS sequence"/>
</dbReference>
<gene>
    <name evidence="2" type="ORF">AC625_13165</name>
</gene>
<feature type="transmembrane region" description="Helical" evidence="1">
    <location>
        <begin position="81"/>
        <end position="104"/>
    </location>
</feature>
<evidence type="ECO:0000313" key="3">
    <source>
        <dbReference type="Proteomes" id="UP000037146"/>
    </source>
</evidence>
<keyword evidence="1" id="KW-1133">Transmembrane helix</keyword>
<keyword evidence="1" id="KW-0812">Transmembrane</keyword>
<keyword evidence="3" id="KW-1185">Reference proteome</keyword>
<protein>
    <submittedName>
        <fullName evidence="2">Branched-chain amino acid ABC transporter</fullName>
    </submittedName>
</protein>
<proteinExistence type="predicted"/>